<dbReference type="PANTHER" id="PTHR21319:SF0">
    <property type="entry name" value="AND RING FINGER DOMAIN PROTEIN, PUTATIVE (AFU_ORTHOLOGUE AFUA_1G08900)-RELATED"/>
    <property type="match status" value="1"/>
</dbReference>
<dbReference type="PANTHER" id="PTHR21319">
    <property type="entry name" value="RING FINGER AND CHY ZINC FINGER DOMAIN-CONTAINING PROTEIN 1"/>
    <property type="match status" value="1"/>
</dbReference>
<organism evidence="8 9">
    <name type="scientific">Actinidia rufa</name>
    <dbReference type="NCBI Taxonomy" id="165716"/>
    <lineage>
        <taxon>Eukaryota</taxon>
        <taxon>Viridiplantae</taxon>
        <taxon>Streptophyta</taxon>
        <taxon>Embryophyta</taxon>
        <taxon>Tracheophyta</taxon>
        <taxon>Spermatophyta</taxon>
        <taxon>Magnoliopsida</taxon>
        <taxon>eudicotyledons</taxon>
        <taxon>Gunneridae</taxon>
        <taxon>Pentapetalae</taxon>
        <taxon>asterids</taxon>
        <taxon>Ericales</taxon>
        <taxon>Actinidiaceae</taxon>
        <taxon>Actinidia</taxon>
    </lineage>
</organism>
<dbReference type="Proteomes" id="UP000585474">
    <property type="component" value="Unassembled WGS sequence"/>
</dbReference>
<name>A0A7J0FNH6_9ERIC</name>
<dbReference type="PROSITE" id="PS50089">
    <property type="entry name" value="ZF_RING_2"/>
    <property type="match status" value="1"/>
</dbReference>
<proteinExistence type="predicted"/>
<evidence type="ECO:0000313" key="8">
    <source>
        <dbReference type="EMBL" id="GFZ00272.1"/>
    </source>
</evidence>
<dbReference type="Pfam" id="PF05495">
    <property type="entry name" value="zf-CHY"/>
    <property type="match status" value="1"/>
</dbReference>
<protein>
    <submittedName>
        <fullName evidence="8">Zinc finger protein-like protein</fullName>
    </submittedName>
</protein>
<dbReference type="GO" id="GO:0016567">
    <property type="term" value="P:protein ubiquitination"/>
    <property type="evidence" value="ECO:0007669"/>
    <property type="project" value="TreeGrafter"/>
</dbReference>
<evidence type="ECO:0000256" key="1">
    <source>
        <dbReference type="ARBA" id="ARBA00022723"/>
    </source>
</evidence>
<evidence type="ECO:0000259" key="5">
    <source>
        <dbReference type="PROSITE" id="PS50089"/>
    </source>
</evidence>
<keyword evidence="3" id="KW-0862">Zinc</keyword>
<evidence type="ECO:0000259" key="6">
    <source>
        <dbReference type="PROSITE" id="PS51266"/>
    </source>
</evidence>
<reference evidence="8 9" key="1">
    <citation type="submission" date="2019-07" db="EMBL/GenBank/DDBJ databases">
        <title>De Novo Assembly of kiwifruit Actinidia rufa.</title>
        <authorList>
            <person name="Sugita-Konishi S."/>
            <person name="Sato K."/>
            <person name="Mori E."/>
            <person name="Abe Y."/>
            <person name="Kisaki G."/>
            <person name="Hamano K."/>
            <person name="Suezawa K."/>
            <person name="Otani M."/>
            <person name="Fukuda T."/>
            <person name="Manabe T."/>
            <person name="Gomi K."/>
            <person name="Tabuchi M."/>
            <person name="Akimitsu K."/>
            <person name="Kataoka I."/>
        </authorList>
    </citation>
    <scope>NUCLEOTIDE SEQUENCE [LARGE SCALE GENOMIC DNA]</scope>
    <source>
        <strain evidence="9">cv. Fuchu</strain>
    </source>
</reference>
<evidence type="ECO:0000256" key="4">
    <source>
        <dbReference type="PROSITE-ProRule" id="PRU00601"/>
    </source>
</evidence>
<feature type="domain" description="CHY-type" evidence="6">
    <location>
        <begin position="156"/>
        <end position="229"/>
    </location>
</feature>
<dbReference type="InterPro" id="IPR037274">
    <property type="entry name" value="Znf_CHY_sf"/>
</dbReference>
<dbReference type="PROSITE" id="PS51266">
    <property type="entry name" value="ZF_CHY"/>
    <property type="match status" value="1"/>
</dbReference>
<sequence length="375" mass="42511">MLPWVTSALTQDAQNKQMDTWKQASENTMFSEWLDEWWEITSVSSQTATSVESISQGLCSCTCLDHSESTFKPGWKDIFRMNQNELESEIRKVSCDSTLDPRRKAYLIQNLMDQPDLFIGCDSSWIAAQQKLPEARSGETSSDEDLLGCSPSFRDPEIHVFRCEHYKRNCKLRAACCGKLFGCRFCHDKVSDHSMDRIVYHCPFYNLCRLGKGLGADFFHGMTCNCCLALKLADHKFREKALPCGHFMHSACFQAYTCTHYICPICSKSLGDMAVYFGMLDIFLASVELPEEYRDRGKPSFLHLLLCEVSNYVGAATFTLCFVFSQSSFLKSSLCSRWLVFPSYAAGTMLFGSCDAFFSLGATDRQYSENVSELQ</sequence>
<dbReference type="GO" id="GO:0061630">
    <property type="term" value="F:ubiquitin protein ligase activity"/>
    <property type="evidence" value="ECO:0007669"/>
    <property type="project" value="TreeGrafter"/>
</dbReference>
<feature type="domain" description="CTCHY-type" evidence="7">
    <location>
        <begin position="181"/>
        <end position="245"/>
    </location>
</feature>
<keyword evidence="9" id="KW-1185">Reference proteome</keyword>
<evidence type="ECO:0000256" key="3">
    <source>
        <dbReference type="ARBA" id="ARBA00022833"/>
    </source>
</evidence>
<dbReference type="EMBL" id="BJWL01000013">
    <property type="protein sequence ID" value="GFZ00272.1"/>
    <property type="molecule type" value="Genomic_DNA"/>
</dbReference>
<dbReference type="OrthoDB" id="1709162at2759"/>
<gene>
    <name evidence="8" type="ORF">Acr_13g0016710</name>
</gene>
<evidence type="ECO:0000313" key="9">
    <source>
        <dbReference type="Proteomes" id="UP000585474"/>
    </source>
</evidence>
<dbReference type="GO" id="GO:0008270">
    <property type="term" value="F:zinc ion binding"/>
    <property type="evidence" value="ECO:0007669"/>
    <property type="project" value="UniProtKB-KW"/>
</dbReference>
<dbReference type="GO" id="GO:0006511">
    <property type="term" value="P:ubiquitin-dependent protein catabolic process"/>
    <property type="evidence" value="ECO:0007669"/>
    <property type="project" value="TreeGrafter"/>
</dbReference>
<dbReference type="InterPro" id="IPR017921">
    <property type="entry name" value="Znf_CTCHY"/>
</dbReference>
<dbReference type="GO" id="GO:0005634">
    <property type="term" value="C:nucleus"/>
    <property type="evidence" value="ECO:0007669"/>
    <property type="project" value="TreeGrafter"/>
</dbReference>
<accession>A0A7J0FNH6</accession>
<keyword evidence="2 4" id="KW-0863">Zinc-finger</keyword>
<feature type="domain" description="RING-type" evidence="5">
    <location>
        <begin position="224"/>
        <end position="267"/>
    </location>
</feature>
<dbReference type="SUPFAM" id="SSF57850">
    <property type="entry name" value="RING/U-box"/>
    <property type="match status" value="1"/>
</dbReference>
<dbReference type="SUPFAM" id="SSF161219">
    <property type="entry name" value="CHY zinc finger-like"/>
    <property type="match status" value="1"/>
</dbReference>
<dbReference type="InterPro" id="IPR013083">
    <property type="entry name" value="Znf_RING/FYVE/PHD"/>
</dbReference>
<dbReference type="AlphaFoldDB" id="A0A7J0FNH6"/>
<dbReference type="InterPro" id="IPR001841">
    <property type="entry name" value="Znf_RING"/>
</dbReference>
<comment type="caution">
    <text evidence="8">The sequence shown here is derived from an EMBL/GenBank/DDBJ whole genome shotgun (WGS) entry which is preliminary data.</text>
</comment>
<dbReference type="Gene3D" id="3.30.40.10">
    <property type="entry name" value="Zinc/RING finger domain, C3HC4 (zinc finger)"/>
    <property type="match status" value="1"/>
</dbReference>
<dbReference type="InterPro" id="IPR008913">
    <property type="entry name" value="Znf_CHY"/>
</dbReference>
<evidence type="ECO:0000256" key="2">
    <source>
        <dbReference type="ARBA" id="ARBA00022771"/>
    </source>
</evidence>
<keyword evidence="1" id="KW-0479">Metal-binding</keyword>
<evidence type="ECO:0000259" key="7">
    <source>
        <dbReference type="PROSITE" id="PS51270"/>
    </source>
</evidence>
<dbReference type="PROSITE" id="PS51270">
    <property type="entry name" value="ZF_CTCHY"/>
    <property type="match status" value="1"/>
</dbReference>